<accession>A0A645DCV8</accession>
<gene>
    <name evidence="2" type="ORF">SDC9_134162</name>
</gene>
<evidence type="ECO:0008006" key="3">
    <source>
        <dbReference type="Google" id="ProtNLM"/>
    </source>
</evidence>
<keyword evidence="1" id="KW-1133">Transmembrane helix</keyword>
<evidence type="ECO:0000256" key="1">
    <source>
        <dbReference type="SAM" id="Phobius"/>
    </source>
</evidence>
<name>A0A645DCV8_9ZZZZ</name>
<keyword evidence="1" id="KW-0472">Membrane</keyword>
<dbReference type="NCBIfam" id="TIGR03721">
    <property type="entry name" value="exospore_TM"/>
    <property type="match status" value="1"/>
</dbReference>
<feature type="transmembrane region" description="Helical" evidence="1">
    <location>
        <begin position="113"/>
        <end position="138"/>
    </location>
</feature>
<sequence>MGLPGLVGFGASEQALTILGASIDIAGLSNYAFSMPRDGTITSLAAYLSATAALALLAPLTYTVQVYSSTTDVFSPVPGALVNIVIGAPISIGDIFSGVTGSLSIPVAAGTRLLLVASATGGGLLVGGSVIASLSAGLGLE</sequence>
<evidence type="ECO:0000313" key="2">
    <source>
        <dbReference type="EMBL" id="MPM87069.1"/>
    </source>
</evidence>
<feature type="transmembrane region" description="Helical" evidence="1">
    <location>
        <begin position="45"/>
        <end position="68"/>
    </location>
</feature>
<dbReference type="InterPro" id="IPR021210">
    <property type="entry name" value="Exosporium_BclB"/>
</dbReference>
<feature type="transmembrane region" description="Helical" evidence="1">
    <location>
        <begin position="15"/>
        <end position="33"/>
    </location>
</feature>
<dbReference type="AlphaFoldDB" id="A0A645DCV8"/>
<organism evidence="2">
    <name type="scientific">bioreactor metagenome</name>
    <dbReference type="NCBI Taxonomy" id="1076179"/>
    <lineage>
        <taxon>unclassified sequences</taxon>
        <taxon>metagenomes</taxon>
        <taxon>ecological metagenomes</taxon>
    </lineage>
</organism>
<dbReference type="EMBL" id="VSSQ01034976">
    <property type="protein sequence ID" value="MPM87069.1"/>
    <property type="molecule type" value="Genomic_DNA"/>
</dbReference>
<comment type="caution">
    <text evidence="2">The sequence shown here is derived from an EMBL/GenBank/DDBJ whole genome shotgun (WGS) entry which is preliminary data.</text>
</comment>
<proteinExistence type="predicted"/>
<feature type="transmembrane region" description="Helical" evidence="1">
    <location>
        <begin position="80"/>
        <end position="101"/>
    </location>
</feature>
<reference evidence="2" key="1">
    <citation type="submission" date="2019-08" db="EMBL/GenBank/DDBJ databases">
        <authorList>
            <person name="Kucharzyk K."/>
            <person name="Murdoch R.W."/>
            <person name="Higgins S."/>
            <person name="Loffler F."/>
        </authorList>
    </citation>
    <scope>NUCLEOTIDE SEQUENCE</scope>
</reference>
<protein>
    <recommendedName>
        <fullName evidence="3">BclB domain-containing protein</fullName>
    </recommendedName>
</protein>
<keyword evidence="1" id="KW-0812">Transmembrane</keyword>